<evidence type="ECO:0000256" key="2">
    <source>
        <dbReference type="ARBA" id="ARBA00022448"/>
    </source>
</evidence>
<comment type="similarity">
    <text evidence="1 11">Belongs to the small Tim family.</text>
</comment>
<evidence type="ECO:0000256" key="8">
    <source>
        <dbReference type="ARBA" id="ARBA00023128"/>
    </source>
</evidence>
<organism evidence="13 14">
    <name type="scientific">Lachancea fermentati</name>
    <name type="common">Zygosaccharomyces fermentati</name>
    <dbReference type="NCBI Taxonomy" id="4955"/>
    <lineage>
        <taxon>Eukaryota</taxon>
        <taxon>Fungi</taxon>
        <taxon>Dikarya</taxon>
        <taxon>Ascomycota</taxon>
        <taxon>Saccharomycotina</taxon>
        <taxon>Saccharomycetes</taxon>
        <taxon>Saccharomycetales</taxon>
        <taxon>Saccharomycetaceae</taxon>
        <taxon>Lachancea</taxon>
    </lineage>
</organism>
<evidence type="ECO:0000256" key="1">
    <source>
        <dbReference type="ARBA" id="ARBA00006720"/>
    </source>
</evidence>
<dbReference type="Proteomes" id="UP000190831">
    <property type="component" value="Chromosome G"/>
</dbReference>
<evidence type="ECO:0000256" key="6">
    <source>
        <dbReference type="ARBA" id="ARBA00022927"/>
    </source>
</evidence>
<evidence type="ECO:0000256" key="9">
    <source>
        <dbReference type="ARBA" id="ARBA00023136"/>
    </source>
</evidence>
<comment type="domain">
    <text evidence="11">The twin CX3C motif contains 4 conserved Cys residues that form 2 disulfide bonds in the mitochondrial intermembrane space.</text>
</comment>
<dbReference type="GO" id="GO:0046872">
    <property type="term" value="F:metal ion binding"/>
    <property type="evidence" value="ECO:0007669"/>
    <property type="project" value="UniProtKB-KW"/>
</dbReference>
<keyword evidence="2 11" id="KW-0813">Transport</keyword>
<keyword evidence="5" id="KW-0862">Zinc</keyword>
<evidence type="ECO:0000256" key="10">
    <source>
        <dbReference type="ARBA" id="ARBA00023157"/>
    </source>
</evidence>
<protein>
    <recommendedName>
        <fullName evidence="11">Mitochondrial import inner membrane translocase subunit</fullName>
    </recommendedName>
</protein>
<dbReference type="InterPro" id="IPR035427">
    <property type="entry name" value="Tim10-like_dom_sf"/>
</dbReference>
<dbReference type="SUPFAM" id="SSF144122">
    <property type="entry name" value="Tim10-like"/>
    <property type="match status" value="1"/>
</dbReference>
<evidence type="ECO:0000256" key="11">
    <source>
        <dbReference type="RuleBase" id="RU367043"/>
    </source>
</evidence>
<evidence type="ECO:0000256" key="3">
    <source>
        <dbReference type="ARBA" id="ARBA00022723"/>
    </source>
</evidence>
<dbReference type="GO" id="GO:0015031">
    <property type="term" value="P:protein transport"/>
    <property type="evidence" value="ECO:0007669"/>
    <property type="project" value="UniProtKB-KW"/>
</dbReference>
<reference evidence="13 14" key="1">
    <citation type="submission" date="2016-03" db="EMBL/GenBank/DDBJ databases">
        <authorList>
            <person name="Devillers H."/>
        </authorList>
    </citation>
    <scope>NUCLEOTIDE SEQUENCE [LARGE SCALE GENOMIC DNA]</scope>
    <source>
        <strain evidence="13">CBS 6772</strain>
    </source>
</reference>
<comment type="function">
    <text evidence="11">Mitochondrial intermembrane chaperone that participates in the import and insertion of some multi-pass transmembrane proteins into the mitochondrial inner membrane. Also required for the transfer of beta-barrel precursors from the TOM complex to the sorting and assembly machinery (SAM complex) of the outer membrane. Acts as a chaperone-like protein that protects the hydrophobic precursors from aggregation and guide them through the mitochondrial intermembrane space.</text>
</comment>
<accession>A0A1G4MIK7</accession>
<dbReference type="AlphaFoldDB" id="A0A1G4MIK7"/>
<evidence type="ECO:0000313" key="14">
    <source>
        <dbReference type="Proteomes" id="UP000190831"/>
    </source>
</evidence>
<dbReference type="InterPro" id="IPR004217">
    <property type="entry name" value="Tim10-like"/>
</dbReference>
<dbReference type="PANTHER" id="PTHR11038:SF18">
    <property type="entry name" value="MITOCHONDRIAL IMPORT INNER MEMBRANE TRANSLOCASE SUBUNIT TIM12"/>
    <property type="match status" value="1"/>
</dbReference>
<sequence>MSMFLNPYANQEVDEQKLSIAQVQFDAMNASFGAMLRACQEKCIPHEYGESELNKGEMCCTDRCIAKIHYANRLIGGLAQARGVGPDHLRHYEAFKKS</sequence>
<keyword evidence="8 11" id="KW-0496">Mitochondrion</keyword>
<keyword evidence="14" id="KW-1185">Reference proteome</keyword>
<keyword evidence="11" id="KW-0143">Chaperone</keyword>
<dbReference type="OMA" id="EKCIPHE"/>
<comment type="subunit">
    <text evidence="11">Heterohexamer.</text>
</comment>
<keyword evidence="9" id="KW-0472">Membrane</keyword>
<evidence type="ECO:0000256" key="7">
    <source>
        <dbReference type="ARBA" id="ARBA00023010"/>
    </source>
</evidence>
<keyword evidence="7 11" id="KW-0811">Translocation</keyword>
<feature type="domain" description="Tim10-like" evidence="12">
    <location>
        <begin position="20"/>
        <end position="76"/>
    </location>
</feature>
<dbReference type="PANTHER" id="PTHR11038">
    <property type="entry name" value="MITOCHONDRIAL IMPORT INNER MEMBRANE TRANSLOCASE SUBUNIT TIM10"/>
    <property type="match status" value="1"/>
</dbReference>
<keyword evidence="4 11" id="KW-0999">Mitochondrion inner membrane</keyword>
<dbReference type="OrthoDB" id="274922at2759"/>
<dbReference type="GO" id="GO:0045039">
    <property type="term" value="P:protein insertion into mitochondrial inner membrane"/>
    <property type="evidence" value="ECO:0007669"/>
    <property type="project" value="TreeGrafter"/>
</dbReference>
<evidence type="ECO:0000313" key="13">
    <source>
        <dbReference type="EMBL" id="SCW03709.1"/>
    </source>
</evidence>
<name>A0A1G4MIK7_LACFM</name>
<evidence type="ECO:0000256" key="4">
    <source>
        <dbReference type="ARBA" id="ARBA00022792"/>
    </source>
</evidence>
<dbReference type="EMBL" id="LT598486">
    <property type="protein sequence ID" value="SCW03709.1"/>
    <property type="molecule type" value="Genomic_DNA"/>
</dbReference>
<proteinExistence type="inferred from homology"/>
<dbReference type="STRING" id="4955.A0A1G4MIK7"/>
<keyword evidence="3" id="KW-0479">Metal-binding</keyword>
<dbReference type="Gene3D" id="1.10.287.810">
    <property type="entry name" value="Mitochondrial import inner membrane translocase subunit tim13 like domains"/>
    <property type="match status" value="1"/>
</dbReference>
<keyword evidence="6 11" id="KW-0653">Protein transport</keyword>
<dbReference type="Pfam" id="PF02953">
    <property type="entry name" value="zf-Tim10_DDP"/>
    <property type="match status" value="1"/>
</dbReference>
<gene>
    <name evidence="13" type="ORF">LAFE_0G16490G</name>
</gene>
<evidence type="ECO:0000256" key="5">
    <source>
        <dbReference type="ARBA" id="ARBA00022833"/>
    </source>
</evidence>
<dbReference type="GO" id="GO:0005743">
    <property type="term" value="C:mitochondrial inner membrane"/>
    <property type="evidence" value="ECO:0007669"/>
    <property type="project" value="UniProtKB-SubCell"/>
</dbReference>
<evidence type="ECO:0000259" key="12">
    <source>
        <dbReference type="Pfam" id="PF02953"/>
    </source>
</evidence>
<keyword evidence="10 11" id="KW-1015">Disulfide bond</keyword>
<comment type="subcellular location">
    <subcellularLocation>
        <location evidence="11">Mitochondrion inner membrane</location>
        <topology evidence="11">Peripheral membrane protein</topology>
        <orientation evidence="11">Intermembrane side</orientation>
    </subcellularLocation>
</comment>